<sequence>MRQITCPVCNTPPENRPESQSVCKCVCCGLYWTYLPEEVDAEALYSDEVYAVVDNRKSLFERIIFSEARKVLRRAREIFPTAENVLDFGSGKGQFLAVAKENAWNGLGIETAAERSGFARSKYQVEVLTEFYRGGVIQNGNFDLITLNHVLEHLPHPMVLMFELLGNNLASNGVAYIEVPRADSWQARISGKNWMHWDIPKHLTHWTESGLEREFSKIGFHKVAARGLSVHLGILGMVQALLSILGYQKNIILQLKRGKSIGLLLLIGLVLPFASTIELLSIVFDKSGIVGVYLKKNG</sequence>
<dbReference type="Gene3D" id="3.40.50.150">
    <property type="entry name" value="Vaccinia Virus protein VP39"/>
    <property type="match status" value="1"/>
</dbReference>
<keyword evidence="2" id="KW-0472">Membrane</keyword>
<dbReference type="Proteomes" id="UP000664698">
    <property type="component" value="Unassembled WGS sequence"/>
</dbReference>
<dbReference type="PANTHER" id="PTHR43861:SF3">
    <property type="entry name" value="PUTATIVE (AFU_ORTHOLOGUE AFUA_2G14390)-RELATED"/>
    <property type="match status" value="1"/>
</dbReference>
<feature type="transmembrane region" description="Helical" evidence="2">
    <location>
        <begin position="260"/>
        <end position="284"/>
    </location>
</feature>
<dbReference type="EMBL" id="JAFKCW010000004">
    <property type="protein sequence ID" value="MBN7802478.1"/>
    <property type="molecule type" value="Genomic_DNA"/>
</dbReference>
<reference evidence="3 4" key="1">
    <citation type="submission" date="2021-03" db="EMBL/GenBank/DDBJ databases">
        <title>novel species isolated from a fishpond in China.</title>
        <authorList>
            <person name="Lu H."/>
            <person name="Cai Z."/>
        </authorList>
    </citation>
    <scope>NUCLEOTIDE SEQUENCE [LARGE SCALE GENOMIC DNA]</scope>
    <source>
        <strain evidence="3 4">JCM 31546</strain>
    </source>
</reference>
<organism evidence="3 4">
    <name type="scientific">Algoriphagus aestuariicola</name>
    <dbReference type="NCBI Taxonomy" id="1852016"/>
    <lineage>
        <taxon>Bacteria</taxon>
        <taxon>Pseudomonadati</taxon>
        <taxon>Bacteroidota</taxon>
        <taxon>Cytophagia</taxon>
        <taxon>Cytophagales</taxon>
        <taxon>Cyclobacteriaceae</taxon>
        <taxon>Algoriphagus</taxon>
    </lineage>
</organism>
<dbReference type="SUPFAM" id="SSF53335">
    <property type="entry name" value="S-adenosyl-L-methionine-dependent methyltransferases"/>
    <property type="match status" value="1"/>
</dbReference>
<dbReference type="Pfam" id="PF13489">
    <property type="entry name" value="Methyltransf_23"/>
    <property type="match status" value="1"/>
</dbReference>
<dbReference type="InterPro" id="IPR029063">
    <property type="entry name" value="SAM-dependent_MTases_sf"/>
</dbReference>
<protein>
    <submittedName>
        <fullName evidence="3">Class I SAM-dependent methyltransferase</fullName>
    </submittedName>
</protein>
<keyword evidence="4" id="KW-1185">Reference proteome</keyword>
<keyword evidence="3" id="KW-0489">Methyltransferase</keyword>
<evidence type="ECO:0000256" key="2">
    <source>
        <dbReference type="SAM" id="Phobius"/>
    </source>
</evidence>
<feature type="transmembrane region" description="Helical" evidence="2">
    <location>
        <begin position="228"/>
        <end position="248"/>
    </location>
</feature>
<accession>A0ABS3BTM4</accession>
<keyword evidence="2" id="KW-0812">Transmembrane</keyword>
<keyword evidence="1" id="KW-0808">Transferase</keyword>
<keyword evidence="2" id="KW-1133">Transmembrane helix</keyword>
<evidence type="ECO:0000256" key="1">
    <source>
        <dbReference type="ARBA" id="ARBA00022679"/>
    </source>
</evidence>
<dbReference type="GO" id="GO:0008168">
    <property type="term" value="F:methyltransferase activity"/>
    <property type="evidence" value="ECO:0007669"/>
    <property type="project" value="UniProtKB-KW"/>
</dbReference>
<name>A0ABS3BTM4_9BACT</name>
<proteinExistence type="predicted"/>
<dbReference type="CDD" id="cd02440">
    <property type="entry name" value="AdoMet_MTases"/>
    <property type="match status" value="1"/>
</dbReference>
<gene>
    <name evidence="3" type="ORF">J0A67_16510</name>
</gene>
<dbReference type="PANTHER" id="PTHR43861">
    <property type="entry name" value="TRANS-ACONITATE 2-METHYLTRANSFERASE-RELATED"/>
    <property type="match status" value="1"/>
</dbReference>
<dbReference type="GO" id="GO:0032259">
    <property type="term" value="P:methylation"/>
    <property type="evidence" value="ECO:0007669"/>
    <property type="project" value="UniProtKB-KW"/>
</dbReference>
<evidence type="ECO:0000313" key="3">
    <source>
        <dbReference type="EMBL" id="MBN7802478.1"/>
    </source>
</evidence>
<comment type="caution">
    <text evidence="3">The sequence shown here is derived from an EMBL/GenBank/DDBJ whole genome shotgun (WGS) entry which is preliminary data.</text>
</comment>
<evidence type="ECO:0000313" key="4">
    <source>
        <dbReference type="Proteomes" id="UP000664698"/>
    </source>
</evidence>